<feature type="region of interest" description="Disordered" evidence="1">
    <location>
        <begin position="548"/>
        <end position="592"/>
    </location>
</feature>
<evidence type="ECO:0000259" key="2">
    <source>
        <dbReference type="Pfam" id="PF00561"/>
    </source>
</evidence>
<feature type="region of interest" description="Disordered" evidence="1">
    <location>
        <begin position="375"/>
        <end position="403"/>
    </location>
</feature>
<protein>
    <recommendedName>
        <fullName evidence="2">AB hydrolase-1 domain-containing protein</fullName>
    </recommendedName>
</protein>
<feature type="domain" description="AB hydrolase-1" evidence="2">
    <location>
        <begin position="83"/>
        <end position="250"/>
    </location>
</feature>
<proteinExistence type="predicted"/>
<dbReference type="EMBL" id="CP144691">
    <property type="protein sequence ID" value="WVY92388.1"/>
    <property type="molecule type" value="Genomic_DNA"/>
</dbReference>
<feature type="region of interest" description="Disordered" evidence="1">
    <location>
        <begin position="475"/>
        <end position="504"/>
    </location>
</feature>
<evidence type="ECO:0000313" key="4">
    <source>
        <dbReference type="Proteomes" id="UP001374535"/>
    </source>
</evidence>
<dbReference type="SUPFAM" id="SSF53474">
    <property type="entry name" value="alpha/beta-Hydrolases"/>
    <property type="match status" value="1"/>
</dbReference>
<feature type="compositionally biased region" description="Polar residues" evidence="1">
    <location>
        <begin position="548"/>
        <end position="559"/>
    </location>
</feature>
<feature type="compositionally biased region" description="Low complexity" evidence="1">
    <location>
        <begin position="568"/>
        <end position="589"/>
    </location>
</feature>
<dbReference type="InterPro" id="IPR052920">
    <property type="entry name" value="DNA-binding_regulatory"/>
</dbReference>
<dbReference type="Proteomes" id="UP001374535">
    <property type="component" value="Chromosome 10"/>
</dbReference>
<keyword evidence="4" id="KW-1185">Reference proteome</keyword>
<gene>
    <name evidence="3" type="ORF">V8G54_031476</name>
</gene>
<dbReference type="PANTHER" id="PTHR43358">
    <property type="entry name" value="ALPHA/BETA-HYDROLASE"/>
    <property type="match status" value="1"/>
</dbReference>
<accession>A0AAQ3REL1</accession>
<feature type="compositionally biased region" description="Polar residues" evidence="1">
    <location>
        <begin position="481"/>
        <end position="490"/>
    </location>
</feature>
<dbReference type="Gene3D" id="3.40.50.1820">
    <property type="entry name" value="alpha/beta hydrolase"/>
    <property type="match status" value="1"/>
</dbReference>
<evidence type="ECO:0000313" key="3">
    <source>
        <dbReference type="EMBL" id="WVY92388.1"/>
    </source>
</evidence>
<feature type="non-terminal residue" evidence="3">
    <location>
        <position position="1"/>
    </location>
</feature>
<sequence>HSFGQQQGISLYTVCIQLEVWQKLGDEQTRAEYDPKGDLLDYEFMLKGKWFQRKDVEIKNSHGNILQCSHYMPIVSPDGKPLPCVIYCHGNSGCRADASEAAIILLPSNITVFTLDFSGSGISGGEHVTLGWNECYMMENVSYGASKGQEPKGKSIAEMLRLMSAVEKADKIYLGLDHEKRGLLEKDDLRAVVNYLRADGNVSLIGLWGRSMGAVTSLMYGAEDPSIAGMVLDSPFSDLVDLMMELVGTYRVRLPKFTVKFAIQYMRKAIQKKAKFDIMDLNTVKVAKSCFVPVLLGHAIEDDFIRPHHSDRIFEAYMGDKNIIKFDGDHNSPRPQFYFDSVNLFFHNVLQPPDDELGESFFDIMNDYFESSTSSTMDDKQVRSKRPMSRMEVPPHISSKEGYRDCEQAQKCDDLSSSSTAMISFELSNGRLYSPLVPTDLGDDRYVEFQLDDFPGIPPTAKEEQKMFTETVIDPEVEQPHVSSASTMSVEPSDKNDSHGSSQEISNPMEIEYSLLNNCVQSTASTISSASDVREALKAESNSISMIPTPVPSLSSNKISLPPLDTGNITDSASTSNDSSASLQSSSDTDISHNTKATVTVIKNPTGNVLNGLMRRWDFNFFRNRHNR</sequence>
<organism evidence="3 4">
    <name type="scientific">Vigna mungo</name>
    <name type="common">Black gram</name>
    <name type="synonym">Phaseolus mungo</name>
    <dbReference type="NCBI Taxonomy" id="3915"/>
    <lineage>
        <taxon>Eukaryota</taxon>
        <taxon>Viridiplantae</taxon>
        <taxon>Streptophyta</taxon>
        <taxon>Embryophyta</taxon>
        <taxon>Tracheophyta</taxon>
        <taxon>Spermatophyta</taxon>
        <taxon>Magnoliopsida</taxon>
        <taxon>eudicotyledons</taxon>
        <taxon>Gunneridae</taxon>
        <taxon>Pentapetalae</taxon>
        <taxon>rosids</taxon>
        <taxon>fabids</taxon>
        <taxon>Fabales</taxon>
        <taxon>Fabaceae</taxon>
        <taxon>Papilionoideae</taxon>
        <taxon>50 kb inversion clade</taxon>
        <taxon>NPAAA clade</taxon>
        <taxon>indigoferoid/millettioid clade</taxon>
        <taxon>Phaseoleae</taxon>
        <taxon>Vigna</taxon>
    </lineage>
</organism>
<reference evidence="3 4" key="1">
    <citation type="journal article" date="2023" name="Life. Sci Alliance">
        <title>Evolutionary insights into 3D genome organization and epigenetic landscape of Vigna mungo.</title>
        <authorList>
            <person name="Junaid A."/>
            <person name="Singh B."/>
            <person name="Bhatia S."/>
        </authorList>
    </citation>
    <scope>NUCLEOTIDE SEQUENCE [LARGE SCALE GENOMIC DNA]</scope>
    <source>
        <strain evidence="3">Urdbean</strain>
    </source>
</reference>
<dbReference type="InterPro" id="IPR000073">
    <property type="entry name" value="AB_hydrolase_1"/>
</dbReference>
<dbReference type="PANTHER" id="PTHR43358:SF4">
    <property type="entry name" value="ALPHA_BETA HYDROLASE FOLD-1 DOMAIN-CONTAINING PROTEIN"/>
    <property type="match status" value="1"/>
</dbReference>
<name>A0AAQ3REL1_VIGMU</name>
<dbReference type="Pfam" id="PF00561">
    <property type="entry name" value="Abhydrolase_1"/>
    <property type="match status" value="1"/>
</dbReference>
<dbReference type="AlphaFoldDB" id="A0AAQ3REL1"/>
<evidence type="ECO:0000256" key="1">
    <source>
        <dbReference type="SAM" id="MobiDB-lite"/>
    </source>
</evidence>
<dbReference type="InterPro" id="IPR029058">
    <property type="entry name" value="AB_hydrolase_fold"/>
</dbReference>